<dbReference type="RefSeq" id="WP_006178576.1">
    <property type="nucleotide sequence ID" value="NZ_EQ999534.1"/>
</dbReference>
<dbReference type="GO" id="GO:0046872">
    <property type="term" value="F:metal ion binding"/>
    <property type="evidence" value="ECO:0007669"/>
    <property type="project" value="UniProtKB-KW"/>
</dbReference>
<evidence type="ECO:0000256" key="3">
    <source>
        <dbReference type="ARBA" id="ARBA00022842"/>
    </source>
</evidence>
<comment type="similarity">
    <text evidence="1">Belongs to the inositol monophosphatase superfamily.</text>
</comment>
<dbReference type="CDD" id="cd01638">
    <property type="entry name" value="CysQ"/>
    <property type="match status" value="1"/>
</dbReference>
<name>A0A0E1WZT1_9HYPH</name>
<dbReference type="PRINTS" id="PR00377">
    <property type="entry name" value="IMPHPHTASES"/>
</dbReference>
<evidence type="ECO:0000256" key="1">
    <source>
        <dbReference type="ARBA" id="ARBA00009759"/>
    </source>
</evidence>
<dbReference type="PROSITE" id="PS00630">
    <property type="entry name" value="IMP_2"/>
    <property type="match status" value="1"/>
</dbReference>
<protein>
    <submittedName>
        <fullName evidence="5">Inositol monophosphatase</fullName>
    </submittedName>
</protein>
<keyword evidence="2 4" id="KW-0479">Metal-binding</keyword>
<comment type="cofactor">
    <cofactor evidence="4">
        <name>Mg(2+)</name>
        <dbReference type="ChEBI" id="CHEBI:18420"/>
    </cofactor>
</comment>
<organism evidence="5">
    <name type="scientific">Brucella pinnipedialis M292/94/1</name>
    <dbReference type="NCBI Taxonomy" id="520462"/>
    <lineage>
        <taxon>Bacteria</taxon>
        <taxon>Pseudomonadati</taxon>
        <taxon>Pseudomonadota</taxon>
        <taxon>Alphaproteobacteria</taxon>
        <taxon>Hyphomicrobiales</taxon>
        <taxon>Brucellaceae</taxon>
        <taxon>Brucella/Ochrobactrum group</taxon>
        <taxon>Brucella</taxon>
    </lineage>
</organism>
<dbReference type="InterPro" id="IPR000760">
    <property type="entry name" value="Inositol_monophosphatase-like"/>
</dbReference>
<reference evidence="5" key="1">
    <citation type="submission" date="2009-01" db="EMBL/GenBank/DDBJ databases">
        <title>The Genome Sequence of Brucella pinnipedialis M292/94/1.</title>
        <authorList>
            <consortium name="The Broad Institute Genome Sequencing Platform"/>
            <person name="Ward D."/>
            <person name="Young S.K."/>
            <person name="Kodira C.D."/>
            <person name="Zeng Q."/>
            <person name="Koehrsen M."/>
            <person name="Alvarado L."/>
            <person name="Berlin A."/>
            <person name="Borenstein D."/>
            <person name="Chen Z."/>
            <person name="Engels R."/>
            <person name="Freedman E."/>
            <person name="Gellesch M."/>
            <person name="Goldberg J."/>
            <person name="Griggs A."/>
            <person name="Gujja S."/>
            <person name="Heiman D."/>
            <person name="Hepburn T."/>
            <person name="Howarth C."/>
            <person name="Jen D."/>
            <person name="Larson L."/>
            <person name="Lewis B."/>
            <person name="Mehta T."/>
            <person name="Park D."/>
            <person name="Pearson M."/>
            <person name="Roberts A."/>
            <person name="Saif S."/>
            <person name="Shea T."/>
            <person name="Shenoy N."/>
            <person name="Sisk P."/>
            <person name="Stolte C."/>
            <person name="Sykes S."/>
            <person name="Walk T."/>
            <person name="White J."/>
            <person name="Yandava C."/>
            <person name="Whatmore A.M."/>
            <person name="Perrett L.L."/>
            <person name="O'Callaghan D."/>
            <person name="Nusbaum C."/>
            <person name="Galagan J."/>
            <person name="Birren B."/>
        </authorList>
    </citation>
    <scope>NUCLEOTIDE SEQUENCE [LARGE SCALE GENOMIC DNA]</scope>
    <source>
        <strain evidence="5">M292/94/1</strain>
    </source>
</reference>
<evidence type="ECO:0000256" key="4">
    <source>
        <dbReference type="PIRSR" id="PIRSR600760-2"/>
    </source>
</evidence>
<dbReference type="PANTHER" id="PTHR20854:SF4">
    <property type="entry name" value="INOSITOL-1-MONOPHOSPHATASE-RELATED"/>
    <property type="match status" value="1"/>
</dbReference>
<dbReference type="Proteomes" id="UP000004659">
    <property type="component" value="Unassembled WGS sequence"/>
</dbReference>
<dbReference type="GO" id="GO:0006020">
    <property type="term" value="P:inositol metabolic process"/>
    <property type="evidence" value="ECO:0007669"/>
    <property type="project" value="TreeGrafter"/>
</dbReference>
<feature type="binding site" evidence="4">
    <location>
        <position position="94"/>
    </location>
    <ligand>
        <name>Mg(2+)</name>
        <dbReference type="ChEBI" id="CHEBI:18420"/>
        <label>1</label>
        <note>catalytic</note>
    </ligand>
</feature>
<feature type="binding site" evidence="4">
    <location>
        <position position="92"/>
    </location>
    <ligand>
        <name>Mg(2+)</name>
        <dbReference type="ChEBI" id="CHEBI:18420"/>
        <label>1</label>
        <note>catalytic</note>
    </ligand>
</feature>
<feature type="binding site" evidence="4">
    <location>
        <position position="74"/>
    </location>
    <ligand>
        <name>Mg(2+)</name>
        <dbReference type="ChEBI" id="CHEBI:18420"/>
        <label>1</label>
        <note>catalytic</note>
    </ligand>
</feature>
<dbReference type="InterPro" id="IPR020550">
    <property type="entry name" value="Inositol_monophosphatase_CS"/>
</dbReference>
<dbReference type="AlphaFoldDB" id="A0A0E1WZT1"/>
<keyword evidence="3 4" id="KW-0460">Magnesium</keyword>
<dbReference type="Gene3D" id="3.30.540.10">
    <property type="entry name" value="Fructose-1,6-Bisphosphatase, subunit A, domain 1"/>
    <property type="match status" value="1"/>
</dbReference>
<evidence type="ECO:0000313" key="5">
    <source>
        <dbReference type="EMBL" id="EEZ29381.1"/>
    </source>
</evidence>
<gene>
    <name evidence="5" type="ORF">BALG_02734</name>
</gene>
<dbReference type="PANTHER" id="PTHR20854">
    <property type="entry name" value="INOSITOL MONOPHOSPHATASE"/>
    <property type="match status" value="1"/>
</dbReference>
<sequence length="269" mass="29126">MPETDKYSDIGTELDLLREAAREAGRIAMHYFGRSPEVWLKDGVSPVSEADLAVDRFLKETLLAARPDYGWISEETVDERAAAERSRAFVVDPIDGTRAYIGGQDQWCVSIAIIENGSPVAGVLECPVREELLEAGKGLGARQNGCRIHTKVPLAGEEITIDFARNQINALPEQWRGPVRVHPYVPSLAYRIAMVARGDIAGTFIRPNSHDWDLAAADLILSESGGAILTSKALPLVYGGPTRSHGALVAASGNLLREMLSVVADQPLS</sequence>
<dbReference type="GO" id="GO:0007165">
    <property type="term" value="P:signal transduction"/>
    <property type="evidence" value="ECO:0007669"/>
    <property type="project" value="TreeGrafter"/>
</dbReference>
<dbReference type="Pfam" id="PF00459">
    <property type="entry name" value="Inositol_P"/>
    <property type="match status" value="1"/>
</dbReference>
<dbReference type="Gene3D" id="3.40.190.80">
    <property type="match status" value="1"/>
</dbReference>
<dbReference type="GO" id="GO:0046854">
    <property type="term" value="P:phosphatidylinositol phosphate biosynthetic process"/>
    <property type="evidence" value="ECO:0007669"/>
    <property type="project" value="InterPro"/>
</dbReference>
<dbReference type="GO" id="GO:0008934">
    <property type="term" value="F:inositol monophosphate 1-phosphatase activity"/>
    <property type="evidence" value="ECO:0007669"/>
    <property type="project" value="TreeGrafter"/>
</dbReference>
<accession>A0A0E1WZT1</accession>
<proteinExistence type="inferred from homology"/>
<dbReference type="HOGENOM" id="CLU_044118_3_1_5"/>
<feature type="binding site" evidence="4">
    <location>
        <position position="213"/>
    </location>
    <ligand>
        <name>Mg(2+)</name>
        <dbReference type="ChEBI" id="CHEBI:18420"/>
        <label>1</label>
        <note>catalytic</note>
    </ligand>
</feature>
<dbReference type="EMBL" id="EQ999534">
    <property type="protein sequence ID" value="EEZ29381.1"/>
    <property type="molecule type" value="Genomic_DNA"/>
</dbReference>
<feature type="binding site" evidence="4">
    <location>
        <position position="95"/>
    </location>
    <ligand>
        <name>Mg(2+)</name>
        <dbReference type="ChEBI" id="CHEBI:18420"/>
        <label>1</label>
        <note>catalytic</note>
    </ligand>
</feature>
<dbReference type="SUPFAM" id="SSF56655">
    <property type="entry name" value="Carbohydrate phosphatase"/>
    <property type="match status" value="1"/>
</dbReference>
<evidence type="ECO:0000256" key="2">
    <source>
        <dbReference type="ARBA" id="ARBA00022723"/>
    </source>
</evidence>